<comment type="caution">
    <text evidence="1">The sequence shown here is derived from an EMBL/GenBank/DDBJ whole genome shotgun (WGS) entry which is preliminary data.</text>
</comment>
<dbReference type="Pfam" id="PF02635">
    <property type="entry name" value="DsrE"/>
    <property type="match status" value="1"/>
</dbReference>
<dbReference type="EMBL" id="SRME01000001">
    <property type="protein sequence ID" value="TGG89288.1"/>
    <property type="molecule type" value="Genomic_DNA"/>
</dbReference>
<dbReference type="SUPFAM" id="SSF75169">
    <property type="entry name" value="DsrEFH-like"/>
    <property type="match status" value="1"/>
</dbReference>
<sequence>MNDTLVILWATENKDTFNKLIYLYAKNSMRNDWWKNIKIIIWGPSQQLINDEEVKNKIVELKNVGVEIEVCKWCSDSYNVTEKFEGIDVNPIYMGEPLTKYLKEDVKVMTF</sequence>
<evidence type="ECO:0000313" key="1">
    <source>
        <dbReference type="EMBL" id="TGG89288.1"/>
    </source>
</evidence>
<dbReference type="AlphaFoldDB" id="A0A4Z0VZ07"/>
<evidence type="ECO:0000313" key="2">
    <source>
        <dbReference type="Proteomes" id="UP000297288"/>
    </source>
</evidence>
<dbReference type="InterPro" id="IPR027396">
    <property type="entry name" value="DsrEFH-like"/>
</dbReference>
<organism evidence="1 2">
    <name type="scientific">Geotoga petraea</name>
    <dbReference type="NCBI Taxonomy" id="28234"/>
    <lineage>
        <taxon>Bacteria</taxon>
        <taxon>Thermotogati</taxon>
        <taxon>Thermotogota</taxon>
        <taxon>Thermotogae</taxon>
        <taxon>Petrotogales</taxon>
        <taxon>Petrotogaceae</taxon>
        <taxon>Geotoga</taxon>
    </lineage>
</organism>
<gene>
    <name evidence="1" type="ORF">E4650_03615</name>
</gene>
<reference evidence="1 2" key="1">
    <citation type="submission" date="2019-04" db="EMBL/GenBank/DDBJ databases">
        <title>Draft genome sequence data and analysis of a Fermenting Bacterium, Geotoga petraea strain HO-Geo1, isolated from heavy-oil petroleum reservoir in Russia.</title>
        <authorList>
            <person name="Grouzdev D.S."/>
            <person name="Semenova E.M."/>
            <person name="Sokolova D.S."/>
            <person name="Tourova T.P."/>
            <person name="Poltaraus A.B."/>
            <person name="Nazina T.N."/>
        </authorList>
    </citation>
    <scope>NUCLEOTIDE SEQUENCE [LARGE SCALE GENOMIC DNA]</scope>
    <source>
        <strain evidence="1 2">HO-Geo1</strain>
    </source>
</reference>
<dbReference type="Gene3D" id="3.40.1260.10">
    <property type="entry name" value="DsrEFH-like"/>
    <property type="match status" value="1"/>
</dbReference>
<name>A0A4Z0VZ07_9BACT</name>
<accession>A0A4Z0VZ07</accession>
<dbReference type="InterPro" id="IPR003787">
    <property type="entry name" value="Sulphur_relay_DsrE/F-like"/>
</dbReference>
<dbReference type="Proteomes" id="UP000297288">
    <property type="component" value="Unassembled WGS sequence"/>
</dbReference>
<protein>
    <submittedName>
        <fullName evidence="1">DsrE family protein</fullName>
    </submittedName>
</protein>
<proteinExistence type="predicted"/>
<dbReference type="OrthoDB" id="9805634at2"/>
<dbReference type="RefSeq" id="WP_135402644.1">
    <property type="nucleotide sequence ID" value="NZ_SRME01000001.1"/>
</dbReference>